<dbReference type="Gene3D" id="1.10.150.870">
    <property type="match status" value="1"/>
</dbReference>
<accession>A0A6V8PXH5</accession>
<dbReference type="EMBL" id="BLSB01000212">
    <property type="protein sequence ID" value="GFP35776.1"/>
    <property type="molecule type" value="Genomic_DNA"/>
</dbReference>
<evidence type="ECO:0000259" key="2">
    <source>
        <dbReference type="Pfam" id="PF14579"/>
    </source>
</evidence>
<dbReference type="GO" id="GO:0006260">
    <property type="term" value="P:DNA replication"/>
    <property type="evidence" value="ECO:0007669"/>
    <property type="project" value="InterPro"/>
</dbReference>
<evidence type="ECO:0000259" key="1">
    <source>
        <dbReference type="Pfam" id="PF01336"/>
    </source>
</evidence>
<dbReference type="AlphaFoldDB" id="A0A6V8PXH5"/>
<feature type="domain" description="DNA polymerase helix-hairpin-helix motif" evidence="2">
    <location>
        <begin position="1"/>
        <end position="55"/>
    </location>
</feature>
<sequence>KHMSQRALHSILKARKEKKFSSFIDFYYRTHLDRRILENLIRVGALDNLERNRKYLLWLLFVLRRRPRQGGQLALELKDKQKELFAPFSLAERIQAELELLGFELSGHPLQLWQKSLKELGVIQSADLSQLPEGALVRVAGIKVVQHTPPTRSGQRVIFLTLEDAQGLIDMAVFESVQKDYARTIFEGWLLFMEGRIAKRGKASLVVSRAWNLLEMAEEELSLPKGERISPSLAQRWYHGGWR</sequence>
<dbReference type="GO" id="GO:0003676">
    <property type="term" value="F:nucleic acid binding"/>
    <property type="evidence" value="ECO:0007669"/>
    <property type="project" value="InterPro"/>
</dbReference>
<dbReference type="InterPro" id="IPR029460">
    <property type="entry name" value="DNAPol_HHH"/>
</dbReference>
<evidence type="ECO:0000313" key="3">
    <source>
        <dbReference type="EMBL" id="GFP35776.1"/>
    </source>
</evidence>
<dbReference type="Pfam" id="PF14579">
    <property type="entry name" value="HHH_6"/>
    <property type="match status" value="1"/>
</dbReference>
<dbReference type="GO" id="GO:0008408">
    <property type="term" value="F:3'-5' exonuclease activity"/>
    <property type="evidence" value="ECO:0007669"/>
    <property type="project" value="InterPro"/>
</dbReference>
<evidence type="ECO:0000313" key="4">
    <source>
        <dbReference type="Proteomes" id="UP000576480"/>
    </source>
</evidence>
<name>A0A6V8PXH5_9ACTN</name>
<organism evidence="3 4">
    <name type="scientific">Candidatus Hakubella thermalkaliphila</name>
    <dbReference type="NCBI Taxonomy" id="2754717"/>
    <lineage>
        <taxon>Bacteria</taxon>
        <taxon>Bacillati</taxon>
        <taxon>Actinomycetota</taxon>
        <taxon>Actinomycetota incertae sedis</taxon>
        <taxon>Candidatus Hakubellales</taxon>
        <taxon>Candidatus Hakubellaceae</taxon>
        <taxon>Candidatus Hakubella</taxon>
    </lineage>
</organism>
<dbReference type="CDD" id="cd04485">
    <property type="entry name" value="DnaE_OBF"/>
    <property type="match status" value="1"/>
</dbReference>
<gene>
    <name evidence="3" type="ORF">HKBW3S43_01564</name>
</gene>
<dbReference type="InterPro" id="IPR004805">
    <property type="entry name" value="DnaE2/DnaE/PolC"/>
</dbReference>
<proteinExistence type="predicted"/>
<dbReference type="Proteomes" id="UP000576480">
    <property type="component" value="Unassembled WGS sequence"/>
</dbReference>
<feature type="domain" description="OB" evidence="1">
    <location>
        <begin position="143"/>
        <end position="207"/>
    </location>
</feature>
<dbReference type="Pfam" id="PF01336">
    <property type="entry name" value="tRNA_anti-codon"/>
    <property type="match status" value="1"/>
</dbReference>
<reference evidence="3 4" key="1">
    <citation type="journal article" date="2020" name="Front. Microbiol.">
        <title>Single-cell genomics of novel Actinobacteria with the Wood-Ljungdahl pathway discovered in a serpentinizing system.</title>
        <authorList>
            <person name="Merino N."/>
            <person name="Kawai M."/>
            <person name="Boyd E.S."/>
            <person name="Colman D.R."/>
            <person name="McGlynn S.E."/>
            <person name="Nealson K.H."/>
            <person name="Kurokawa K."/>
            <person name="Hongoh Y."/>
        </authorList>
    </citation>
    <scope>NUCLEOTIDE SEQUENCE [LARGE SCALE GENOMIC DNA]</scope>
    <source>
        <strain evidence="3 4">S43</strain>
    </source>
</reference>
<dbReference type="PANTHER" id="PTHR32294">
    <property type="entry name" value="DNA POLYMERASE III SUBUNIT ALPHA"/>
    <property type="match status" value="1"/>
</dbReference>
<protein>
    <submittedName>
        <fullName evidence="3">Error-prone DNA polymerase</fullName>
    </submittedName>
</protein>
<feature type="non-terminal residue" evidence="3">
    <location>
        <position position="1"/>
    </location>
</feature>
<comment type="caution">
    <text evidence="3">The sequence shown here is derived from an EMBL/GenBank/DDBJ whole genome shotgun (WGS) entry which is preliminary data.</text>
</comment>
<dbReference type="RefSeq" id="WP_369074475.1">
    <property type="nucleotide sequence ID" value="NZ_BLSB01000212.1"/>
</dbReference>
<dbReference type="InterPro" id="IPR004365">
    <property type="entry name" value="NA-bd_OB_tRNA"/>
</dbReference>